<protein>
    <submittedName>
        <fullName evidence="1">Uncharacterized protein</fullName>
    </submittedName>
</protein>
<name>A0A812SLG3_9DINO</name>
<dbReference type="EMBL" id="CAJNDS010002459">
    <property type="protein sequence ID" value="CAE7485079.1"/>
    <property type="molecule type" value="Genomic_DNA"/>
</dbReference>
<dbReference type="Proteomes" id="UP000604046">
    <property type="component" value="Unassembled WGS sequence"/>
</dbReference>
<gene>
    <name evidence="1" type="ORF">SNAT2548_LOCUS27215</name>
</gene>
<sequence length="1020" mass="112318">MEHGPSLVQTAATAKFPGANEPPILHHKSTNLAIEVHTGHAPPGSYLHRELAAVQTNATHATRDGQTGGDDPDGAITYNIGSGGDVHATQLFTQFDGRETDTSSCLAFAPKNRRGQGISKFDWQVYNKDDFLQLEPWAVPCDNAWMKDNVNKWQGYSFYFGQKAVEKCVTVTFSMGMQPVVAFVGGLQFEVLPKPLFELATTVCWPNKQPGGVDLSVLRSEIKSAGILLFSRTLRLSKRFGHNTDFSSGNIKDSYETWKSPAGIAKGESRAPMDTLRRTSFLQGNQTHQSQENEATETAKAKAEMAEEGLQWKAETEDLYLASVDYGEHMNTSVEKTFEAYGEEAARRMGASSGSDDFKFFRFKSPGMVSFEIEGLMSGNTLQLGMEMGFGPYQSPPKMIPLVDIGAQFALILAGLPFVSARSKLTAIEALKDFSMKDMGRAHGLPVRPDSVVALYNPHSGRYLKMSTNKLEPSPPMEKWGIPDSWGLERFTVVDAKKGQIALHSSAHNRFVGTGTVSPSRNVNDLPGDWASERFTVRDEGHGEVTLYNKHHSKCLKLWASGVGSSSTCGESSRFVLVPAERILTPGTMIALHSLKDNRFLKIDGERLTHSPTKDAVDLPSDWVSERFSVVDAGHGRIALHNAVHNRFVGRNKASPHRLPDQLPGDWHSEQFDVFPAGNGEITLRNRANWNTERLRVVHVKPYLEPGSTVALWCKAHGRYVKMGSGNPSSFLLARENHTGNETWPTPMLNRFRNALKTASRQMKHAGEQVVAKISGGRIFRSPERGSSGIPDDWVSERFTVVDAGNGQVAFHNSKYNRFLKMTHDGKMQVSPHLNVDALPSNWASERYTVVPAGGGQFAFHNSAHNRIIRMSGSEVDASPHRSPQDLPATWLWERFQVVPVKPYAPPGAIVALRCDRHGSYLAMTGTSLSRSSRTGADAIFTVVAAGNGQVAFHNSRHKRFVKMNGATMEVSPVRAADDLPASWTWERFTVIPAGLGEFALHNSAHNRIGTTEPPTHLEL</sequence>
<dbReference type="Gene3D" id="2.80.10.50">
    <property type="match status" value="3"/>
</dbReference>
<reference evidence="1" key="1">
    <citation type="submission" date="2021-02" db="EMBL/GenBank/DDBJ databases">
        <authorList>
            <person name="Dougan E. K."/>
            <person name="Rhodes N."/>
            <person name="Thang M."/>
            <person name="Chan C."/>
        </authorList>
    </citation>
    <scope>NUCLEOTIDE SEQUENCE</scope>
</reference>
<dbReference type="CDD" id="cd00257">
    <property type="entry name" value="beta-trefoil_FSCN-like"/>
    <property type="match status" value="4"/>
</dbReference>
<keyword evidence="2" id="KW-1185">Reference proteome</keyword>
<organism evidence="1 2">
    <name type="scientific">Symbiodinium natans</name>
    <dbReference type="NCBI Taxonomy" id="878477"/>
    <lineage>
        <taxon>Eukaryota</taxon>
        <taxon>Sar</taxon>
        <taxon>Alveolata</taxon>
        <taxon>Dinophyceae</taxon>
        <taxon>Suessiales</taxon>
        <taxon>Symbiodiniaceae</taxon>
        <taxon>Symbiodinium</taxon>
    </lineage>
</organism>
<dbReference type="AlphaFoldDB" id="A0A812SLG3"/>
<evidence type="ECO:0000313" key="1">
    <source>
        <dbReference type="EMBL" id="CAE7485079.1"/>
    </source>
</evidence>
<proteinExistence type="predicted"/>
<accession>A0A812SLG3</accession>
<dbReference type="OrthoDB" id="408989at2759"/>
<comment type="caution">
    <text evidence="1">The sequence shown here is derived from an EMBL/GenBank/DDBJ whole genome shotgun (WGS) entry which is preliminary data.</text>
</comment>
<evidence type="ECO:0000313" key="2">
    <source>
        <dbReference type="Proteomes" id="UP000604046"/>
    </source>
</evidence>